<gene>
    <name evidence="4" type="ORF">QYE76_005743</name>
</gene>
<organism evidence="4 5">
    <name type="scientific">Lolium multiflorum</name>
    <name type="common">Italian ryegrass</name>
    <name type="synonym">Lolium perenne subsp. multiflorum</name>
    <dbReference type="NCBI Taxonomy" id="4521"/>
    <lineage>
        <taxon>Eukaryota</taxon>
        <taxon>Viridiplantae</taxon>
        <taxon>Streptophyta</taxon>
        <taxon>Embryophyta</taxon>
        <taxon>Tracheophyta</taxon>
        <taxon>Spermatophyta</taxon>
        <taxon>Magnoliopsida</taxon>
        <taxon>Liliopsida</taxon>
        <taxon>Poales</taxon>
        <taxon>Poaceae</taxon>
        <taxon>BOP clade</taxon>
        <taxon>Pooideae</taxon>
        <taxon>Poodae</taxon>
        <taxon>Poeae</taxon>
        <taxon>Poeae Chloroplast Group 2 (Poeae type)</taxon>
        <taxon>Loliodinae</taxon>
        <taxon>Loliinae</taxon>
        <taxon>Lolium</taxon>
    </lineage>
</organism>
<dbReference type="PANTHER" id="PTHR23024">
    <property type="entry name" value="ARYLACETAMIDE DEACETYLASE"/>
    <property type="match status" value="1"/>
</dbReference>
<evidence type="ECO:0000259" key="3">
    <source>
        <dbReference type="Pfam" id="PF07859"/>
    </source>
</evidence>
<dbReference type="InterPro" id="IPR013094">
    <property type="entry name" value="AB_hydrolase_3"/>
</dbReference>
<dbReference type="InterPro" id="IPR050466">
    <property type="entry name" value="Carboxylest/Gibb_receptor"/>
</dbReference>
<dbReference type="PANTHER" id="PTHR23024:SF674">
    <property type="entry name" value="OS09G0461900 PROTEIN"/>
    <property type="match status" value="1"/>
</dbReference>
<sequence length="562" mass="60364">MPISAPESSRRVLWAALLLAPLAALLFQFKFPIQLLKPPRAAEPKAAMDAGSEIEYDMPGVLRWYKNGRVERFDGTETVPPSPSGDPANGVASKDVVLDPAANLSARLYLPPSAAAAPEKRLPVVVFFHGGAFFVHTAASPLYHRYAAALAAAAPAVVVSVDYRLAPEHPIPAAYDDAFAALRAVVAACRPGGPEPWLAAHGDAARVVLAGDSAGANMAHNTAMRLRKERIDKVSGIALLHPYFWGKEPLGGEPTDAAVRGGFERAWQVACAGELGPDHPYINPMASPEEWRQLGCGRVLVTTAELCWFVERARAYAEGIKACGWDGELQVYDTKGEGHVYFLPKYDSDLAAKELAVVADFHPLPAAYDDSWAALNWVAKNARAGPEPWLRDRGNLSRLYLAGDSAGANIVHNLAMRAGNGSTLDGGAAIRGILLLDPYFWGKRPVGAETTDPATRRQYEVTWSFVCAGRYGIDDPRIDPLATPPAELRRLACSRVAVTVSGLDDFEARGKAYAAALNGSGWDGEIVQYETAGERHVYFLDAPASPKSAKELAFAAGYLGRE</sequence>
<evidence type="ECO:0000313" key="4">
    <source>
        <dbReference type="EMBL" id="KAK1631428.1"/>
    </source>
</evidence>
<protein>
    <recommendedName>
        <fullName evidence="3">Alpha/beta hydrolase fold-3 domain-containing protein</fullName>
    </recommendedName>
</protein>
<feature type="domain" description="Alpha/beta hydrolase fold-3" evidence="3">
    <location>
        <begin position="125"/>
        <end position="342"/>
    </location>
</feature>
<name>A0AAD8W3F9_LOLMU</name>
<feature type="region of interest" description="Disordered" evidence="2">
    <location>
        <begin position="73"/>
        <end position="92"/>
    </location>
</feature>
<dbReference type="InterPro" id="IPR033140">
    <property type="entry name" value="Lipase_GDXG_put_SER_AS"/>
</dbReference>
<keyword evidence="5" id="KW-1185">Reference proteome</keyword>
<dbReference type="EMBL" id="JAUUTY010000005">
    <property type="protein sequence ID" value="KAK1631428.1"/>
    <property type="molecule type" value="Genomic_DNA"/>
</dbReference>
<feature type="active site" evidence="1">
    <location>
        <position position="405"/>
    </location>
</feature>
<dbReference type="Gene3D" id="3.40.50.1820">
    <property type="entry name" value="alpha/beta hydrolase"/>
    <property type="match status" value="2"/>
</dbReference>
<evidence type="ECO:0000256" key="2">
    <source>
        <dbReference type="SAM" id="MobiDB-lite"/>
    </source>
</evidence>
<dbReference type="AlphaFoldDB" id="A0AAD8W3F9"/>
<dbReference type="GO" id="GO:0016787">
    <property type="term" value="F:hydrolase activity"/>
    <property type="evidence" value="ECO:0007669"/>
    <property type="project" value="InterPro"/>
</dbReference>
<dbReference type="Pfam" id="PF07859">
    <property type="entry name" value="Abhydrolase_3"/>
    <property type="match status" value="2"/>
</dbReference>
<comment type="caution">
    <text evidence="4">The sequence shown here is derived from an EMBL/GenBank/DDBJ whole genome shotgun (WGS) entry which is preliminary data.</text>
</comment>
<evidence type="ECO:0000256" key="1">
    <source>
        <dbReference type="PROSITE-ProRule" id="PRU10038"/>
    </source>
</evidence>
<dbReference type="Proteomes" id="UP001231189">
    <property type="component" value="Unassembled WGS sequence"/>
</dbReference>
<evidence type="ECO:0000313" key="5">
    <source>
        <dbReference type="Proteomes" id="UP001231189"/>
    </source>
</evidence>
<proteinExistence type="predicted"/>
<dbReference type="PROSITE" id="PS01174">
    <property type="entry name" value="LIPASE_GDXG_SER"/>
    <property type="match status" value="1"/>
</dbReference>
<accession>A0AAD8W3F9</accession>
<reference evidence="4" key="1">
    <citation type="submission" date="2023-07" db="EMBL/GenBank/DDBJ databases">
        <title>A chromosome-level genome assembly of Lolium multiflorum.</title>
        <authorList>
            <person name="Chen Y."/>
            <person name="Copetti D."/>
            <person name="Kolliker R."/>
            <person name="Studer B."/>
        </authorList>
    </citation>
    <scope>NUCLEOTIDE SEQUENCE</scope>
    <source>
        <strain evidence="4">02402/16</strain>
        <tissue evidence="4">Leaf</tissue>
    </source>
</reference>
<dbReference type="InterPro" id="IPR029058">
    <property type="entry name" value="AB_hydrolase_fold"/>
</dbReference>
<feature type="domain" description="Alpha/beta hydrolase fold-3" evidence="3">
    <location>
        <begin position="362"/>
        <end position="538"/>
    </location>
</feature>
<dbReference type="SUPFAM" id="SSF53474">
    <property type="entry name" value="alpha/beta-Hydrolases"/>
    <property type="match status" value="2"/>
</dbReference>